<dbReference type="AlphaFoldDB" id="A0A5J4V1N9"/>
<accession>A0A5J4V1N9</accession>
<protein>
    <submittedName>
        <fullName evidence="1">Uncharacterized protein</fullName>
    </submittedName>
</protein>
<dbReference type="EMBL" id="SNRW01010506">
    <property type="protein sequence ID" value="KAA6376464.1"/>
    <property type="molecule type" value="Genomic_DNA"/>
</dbReference>
<organism evidence="1 2">
    <name type="scientific">Streblomastix strix</name>
    <dbReference type="NCBI Taxonomy" id="222440"/>
    <lineage>
        <taxon>Eukaryota</taxon>
        <taxon>Metamonada</taxon>
        <taxon>Preaxostyla</taxon>
        <taxon>Oxymonadida</taxon>
        <taxon>Streblomastigidae</taxon>
        <taxon>Streblomastix</taxon>
    </lineage>
</organism>
<sequence length="213" mass="23506">MNSDKVSKYNPGADHPGAKQNLVNGVIVQRAAAAPSEALISNDFPLVMEMLLTQNHVGRVIARDGQKQREIAVAPPQTKAILFGNTGLSNLIGDDSIERLQKAQKIAKAVGVYSIAVEVLIKIGIQFAYSNPKNYSSEYGNWNNFNQSYGYGYGGNFKGAYRQYQGPFQYQIQIGQKQYPHPMSYMPNMGPRIRYNDQTTGIATAPALQSKQQ</sequence>
<dbReference type="Proteomes" id="UP000324800">
    <property type="component" value="Unassembled WGS sequence"/>
</dbReference>
<comment type="caution">
    <text evidence="1">The sequence shown here is derived from an EMBL/GenBank/DDBJ whole genome shotgun (WGS) entry which is preliminary data.</text>
</comment>
<evidence type="ECO:0000313" key="2">
    <source>
        <dbReference type="Proteomes" id="UP000324800"/>
    </source>
</evidence>
<evidence type="ECO:0000313" key="1">
    <source>
        <dbReference type="EMBL" id="KAA6376464.1"/>
    </source>
</evidence>
<reference evidence="1 2" key="1">
    <citation type="submission" date="2019-03" db="EMBL/GenBank/DDBJ databases">
        <title>Single cell metagenomics reveals metabolic interactions within the superorganism composed of flagellate Streblomastix strix and complex community of Bacteroidetes bacteria on its surface.</title>
        <authorList>
            <person name="Treitli S.C."/>
            <person name="Kolisko M."/>
            <person name="Husnik F."/>
            <person name="Keeling P."/>
            <person name="Hampl V."/>
        </authorList>
    </citation>
    <scope>NUCLEOTIDE SEQUENCE [LARGE SCALE GENOMIC DNA]</scope>
    <source>
        <strain evidence="1">ST1C</strain>
    </source>
</reference>
<gene>
    <name evidence="1" type="ORF">EZS28_028011</name>
</gene>
<proteinExistence type="predicted"/>
<name>A0A5J4V1N9_9EUKA</name>